<reference evidence="1 2" key="1">
    <citation type="submission" date="2008-07" db="EMBL/GenBank/DDBJ databases">
        <authorList>
            <person name="El-Sayed N."/>
            <person name="Caler E."/>
            <person name="Inman J."/>
            <person name="Amedeo P."/>
            <person name="Hass B."/>
            <person name="Wortman J."/>
        </authorList>
    </citation>
    <scope>NUCLEOTIDE SEQUENCE [LARGE SCALE GENOMIC DNA]</scope>
    <source>
        <strain evidence="2">ATCC 50983 / TXsc</strain>
    </source>
</reference>
<dbReference type="AlphaFoldDB" id="C5K5Z6"/>
<dbReference type="RefSeq" id="XP_002788230.1">
    <property type="nucleotide sequence ID" value="XM_002788184.1"/>
</dbReference>
<keyword evidence="2" id="KW-1185">Reference proteome</keyword>
<dbReference type="GeneID" id="9058860"/>
<dbReference type="Proteomes" id="UP000007800">
    <property type="component" value="Unassembled WGS sequence"/>
</dbReference>
<accession>C5K5Z6</accession>
<dbReference type="InParanoid" id="C5K5Z6"/>
<gene>
    <name evidence="1" type="ORF">Pmar_PMAR007287</name>
</gene>
<sequence length="59" mass="6797">MKNLEETFIGFCTLLPIFVPLWPEWDVTAKDAAIRSAFKKEIDERIAREISGEELVEVT</sequence>
<evidence type="ECO:0000313" key="1">
    <source>
        <dbReference type="EMBL" id="EER20026.1"/>
    </source>
</evidence>
<protein>
    <submittedName>
        <fullName evidence="1">Uncharacterized protein</fullName>
    </submittedName>
</protein>
<name>C5K5Z6_PERM5</name>
<proteinExistence type="predicted"/>
<dbReference type="EMBL" id="GG670840">
    <property type="protein sequence ID" value="EER20026.1"/>
    <property type="molecule type" value="Genomic_DNA"/>
</dbReference>
<evidence type="ECO:0000313" key="2">
    <source>
        <dbReference type="Proteomes" id="UP000007800"/>
    </source>
</evidence>
<organism evidence="2">
    <name type="scientific">Perkinsus marinus (strain ATCC 50983 / TXsc)</name>
    <dbReference type="NCBI Taxonomy" id="423536"/>
    <lineage>
        <taxon>Eukaryota</taxon>
        <taxon>Sar</taxon>
        <taxon>Alveolata</taxon>
        <taxon>Perkinsozoa</taxon>
        <taxon>Perkinsea</taxon>
        <taxon>Perkinsida</taxon>
        <taxon>Perkinsidae</taxon>
        <taxon>Perkinsus</taxon>
    </lineage>
</organism>